<dbReference type="GO" id="GO:0005319">
    <property type="term" value="F:lipid transporter activity"/>
    <property type="evidence" value="ECO:0007669"/>
    <property type="project" value="TreeGrafter"/>
</dbReference>
<proteinExistence type="inferred from homology"/>
<dbReference type="GO" id="GO:0140359">
    <property type="term" value="F:ABC-type transporter activity"/>
    <property type="evidence" value="ECO:0007669"/>
    <property type="project" value="InterPro"/>
</dbReference>
<keyword evidence="9 11" id="KW-0472">Membrane</keyword>
<dbReference type="InterPro" id="IPR003593">
    <property type="entry name" value="AAA+_ATPase"/>
</dbReference>
<feature type="transmembrane region" description="Helical" evidence="11">
    <location>
        <begin position="413"/>
        <end position="434"/>
    </location>
</feature>
<keyword evidence="5" id="KW-0677">Repeat</keyword>
<dbReference type="InterPro" id="IPR026082">
    <property type="entry name" value="ABCA"/>
</dbReference>
<dbReference type="STRING" id="50429.A0A2B4SP38"/>
<dbReference type="InterPro" id="IPR056264">
    <property type="entry name" value="R2_ABCA1-4-like"/>
</dbReference>
<dbReference type="InterPro" id="IPR017871">
    <property type="entry name" value="ABC_transporter-like_CS"/>
</dbReference>
<dbReference type="PANTHER" id="PTHR19229">
    <property type="entry name" value="ATP-BINDING CASSETTE TRANSPORTER SUBFAMILY A ABCA"/>
    <property type="match status" value="1"/>
</dbReference>
<evidence type="ECO:0000256" key="6">
    <source>
        <dbReference type="ARBA" id="ARBA00022741"/>
    </source>
</evidence>
<gene>
    <name evidence="13" type="primary">ABCA5</name>
    <name evidence="13" type="ORF">AWC38_SpisGene4364</name>
</gene>
<evidence type="ECO:0000256" key="5">
    <source>
        <dbReference type="ARBA" id="ARBA00022737"/>
    </source>
</evidence>
<feature type="domain" description="ABC transporter" evidence="12">
    <location>
        <begin position="459"/>
        <end position="693"/>
    </location>
</feature>
<dbReference type="SMART" id="SM00382">
    <property type="entry name" value="AAA"/>
    <property type="match status" value="2"/>
</dbReference>
<dbReference type="GO" id="GO:0016887">
    <property type="term" value="F:ATP hydrolysis activity"/>
    <property type="evidence" value="ECO:0007669"/>
    <property type="project" value="InterPro"/>
</dbReference>
<dbReference type="GO" id="GO:0005524">
    <property type="term" value="F:ATP binding"/>
    <property type="evidence" value="ECO:0007669"/>
    <property type="project" value="UniProtKB-KW"/>
</dbReference>
<feature type="transmembrane region" description="Helical" evidence="11">
    <location>
        <begin position="1095"/>
        <end position="1118"/>
    </location>
</feature>
<feature type="compositionally biased region" description="Basic and acidic residues" evidence="10">
    <location>
        <begin position="1662"/>
        <end position="1677"/>
    </location>
</feature>
<feature type="transmembrane region" description="Helical" evidence="11">
    <location>
        <begin position="1257"/>
        <end position="1276"/>
    </location>
</feature>
<feature type="compositionally biased region" description="Basic and acidic residues" evidence="10">
    <location>
        <begin position="1786"/>
        <end position="1904"/>
    </location>
</feature>
<keyword evidence="3" id="KW-0813">Transport</keyword>
<feature type="transmembrane region" description="Helical" evidence="11">
    <location>
        <begin position="1051"/>
        <end position="1074"/>
    </location>
</feature>
<evidence type="ECO:0000256" key="3">
    <source>
        <dbReference type="ARBA" id="ARBA00022448"/>
    </source>
</evidence>
<dbReference type="Proteomes" id="UP000225706">
    <property type="component" value="Unassembled WGS sequence"/>
</dbReference>
<dbReference type="SUPFAM" id="SSF52540">
    <property type="entry name" value="P-loop containing nucleoside triphosphate hydrolases"/>
    <property type="match status" value="2"/>
</dbReference>
<keyword evidence="14" id="KW-1185">Reference proteome</keyword>
<accession>A0A2B4SP38</accession>
<keyword evidence="7 13" id="KW-0067">ATP-binding</keyword>
<feature type="compositionally biased region" description="Basic and acidic residues" evidence="10">
    <location>
        <begin position="1693"/>
        <end position="1778"/>
    </location>
</feature>
<dbReference type="PROSITE" id="PS00211">
    <property type="entry name" value="ABC_TRANSPORTER_1"/>
    <property type="match status" value="1"/>
</dbReference>
<dbReference type="InterPro" id="IPR003439">
    <property type="entry name" value="ABC_transporter-like_ATP-bd"/>
</dbReference>
<dbReference type="PANTHER" id="PTHR19229:SF209">
    <property type="entry name" value="ATP-BINDING CASSETTE SUB-FAMILY A MEMBER 5 ISOFORM X1"/>
    <property type="match status" value="1"/>
</dbReference>
<reference evidence="14" key="1">
    <citation type="journal article" date="2017" name="bioRxiv">
        <title>Comparative analysis of the genomes of Stylophora pistillata and Acropora digitifera provides evidence for extensive differences between species of corals.</title>
        <authorList>
            <person name="Voolstra C.R."/>
            <person name="Li Y."/>
            <person name="Liew Y.J."/>
            <person name="Baumgarten S."/>
            <person name="Zoccola D."/>
            <person name="Flot J.-F."/>
            <person name="Tambutte S."/>
            <person name="Allemand D."/>
            <person name="Aranda M."/>
        </authorList>
    </citation>
    <scope>NUCLEOTIDE SEQUENCE [LARGE SCALE GENOMIC DNA]</scope>
</reference>
<comment type="similarity">
    <text evidence="2">Belongs to the ABC transporter superfamily. ABCA family.</text>
</comment>
<evidence type="ECO:0000259" key="12">
    <source>
        <dbReference type="PROSITE" id="PS50893"/>
    </source>
</evidence>
<comment type="subcellular location">
    <subcellularLocation>
        <location evidence="1">Membrane</location>
        <topology evidence="1">Multi-pass membrane protein</topology>
    </subcellularLocation>
</comment>
<evidence type="ECO:0000256" key="2">
    <source>
        <dbReference type="ARBA" id="ARBA00008869"/>
    </source>
</evidence>
<dbReference type="InterPro" id="IPR013525">
    <property type="entry name" value="ABC2_TM"/>
</dbReference>
<feature type="compositionally biased region" description="Acidic residues" evidence="10">
    <location>
        <begin position="1905"/>
        <end position="1926"/>
    </location>
</feature>
<evidence type="ECO:0000256" key="4">
    <source>
        <dbReference type="ARBA" id="ARBA00022692"/>
    </source>
</evidence>
<feature type="transmembrane region" description="Helical" evidence="11">
    <location>
        <begin position="317"/>
        <end position="338"/>
    </location>
</feature>
<sequence length="1926" mass="213463">MGILQQTKYLVLKNFHIKKRNKRETLQEILIPIWWIVLLVIIRRTIPTEVKPAVGENDIPTAKISSMGLAGSSGNASGRPNIAYVTNNLANAGPVMELVRNASKSAVNYLEFNTTDGMLAYYKEHTNLLVGIEFGKGKEKGLAYTLRVPGGLPSPKNKLVGSLSNKSAPGLGECHDISSLFSGGCPANSYIVMKIATLQTMIDAAITKVEGNFSHYIVPDIKAKMMPKGSYKQPVGGFAITILIYMVMAFAPYVTVLLVNLVQEKELKLKELMRIMGTSDFAYWLSWIITYAVIMLVAVLILNAITIPGNIFSNSNYVVIVIICYLYSLSIITMSLMLTPFFKSAKSAGLFASLVTTILATLAIPLVLIKVSNAVKWLLSLFSPTAFALALYEAVDGEGLKFDNWSTKGSFPSMYPTIMLLVDTVLYLLLALYFDAVIPEEASQDIEAMPAELQGNEVISIHKLRKVYHGKEEVVAVDRVSMDIYEGHVTALLGHNGAGKTTLIAMLTGMVPVTEGYATVYGKNIPDPNQMQEIRKGIGVCQQQNVLFDFVTVKEHLEFYSGLKEVPVEESNDMVSSLLKEIDLADQKDTLSKDLSGGQKRKLSVGIALIGDPKVVILDEPTSGMDPYSRRLMWSLLKEKCKNRVVLLTTHFMDEADILADYKAILSKGKVRCAGSSLFLKNRFGIGYHLNMALVENCDTQPLTELVQSKVEGAEAIRHHGKELAFALPMQQVSCFPDLLKALEDNNDGSEGCAAPLLGVTSYGVSMTTLEEVFLQLEDTSEEEEKLADVAQETVTVGVEDSFNLLKPSDAVNIEDRGSRISGSANALHNTGVELNNPELMADSHKSVWKAKQQVLGLLRIRWLMAIRSPAKIFFQIIVPPILMIVGLSILRGAKNDSQSATGLVPLKLTPEMYLKPGSKESYASFALLQNSTKGAMDYVMSYLSDYGVGTVLVSSMSNILSKSSHDLYNLGFNILKFPADNFLPSSDLSSSFEMRYNDTAVHAVPVGINILGSILHMNALKSQNKTPFPLESTILAFPDLKPQWTFDNTAFVSILLIGMALIVIPGSFGILVVAERQMKMRHLLRVSGVSSFVYWLELLISDGIVVLIPVILMLILIPAFQLSSLSPPPAMGCLVIAALLYIPAGILFSYLVSFMFSSWDVSQQVLPNLFTFTGIIPFMTVSLVDMISSRDTAIVLHYVFVSLLPPYPVFGALYYIDSVYRYESVLAAFRAGGQSVDVEVTASDYFKWTKYNGIPAALIAPVFHTILFSVLIYLLDQHKTGGAVNCIDCSKSMNDKNNVHVDRTLLQDSMQSLDPEDEDVRREKEKVLNMVSIEDSTFSAIIKGLWKTFGSGKKSKTVVKDLYFGVEQGEVFGLLGPNGAGKTTSLNMVIADIPPTRGKVYVAGLDVRKQSHEAFQHMGFCPQEDALWPMITLQEHLEAFARLRGVPWGEVKRVVEHYLSALRITEHAKKKTRDLSGGTKRKVSFAMAMLGDPQLLLLDEPSTGMDPSARRFLWNTISRNVHGNRGAVLTTHSMEEADALCSRVGIMVKGQLKCLGSTQHLKSIYGSGYTLELKLKQTHTSGPSPEDSMEQLHDYVIKLLPGATQSEVFGGRVIYKVPKEGVGALSVIFNKLEKGKEDIGIEEYSFSQSTLEQVFLEFAKEQDDDRTGAKDNKEENVQNGESHPAVQEGGEGETKKGTKKETKKETNETKEERKGETKKETKKETKETKEETKKDKRKERKGETNKETKKGTKKETNETKEERKGETKKGTTKEMKKETKRTKKETKEETKKDKKEERKGETKKETKKEMKEETKKDKKEESKGETKKGAKKETNKKMNEMKEERKGETKKGMKKETKNETNEANEETKKDKKEERKGEIKKGTKKETKKEANETKEETKKDEGGEEGGDEEEDEEDEEGDEGGD</sequence>
<evidence type="ECO:0000256" key="11">
    <source>
        <dbReference type="SAM" id="Phobius"/>
    </source>
</evidence>
<name>A0A2B4SP38_STYPI</name>
<evidence type="ECO:0000256" key="9">
    <source>
        <dbReference type="ARBA" id="ARBA00023136"/>
    </source>
</evidence>
<dbReference type="OrthoDB" id="8061355at2759"/>
<feature type="transmembrane region" description="Helical" evidence="11">
    <location>
        <begin position="281"/>
        <end position="305"/>
    </location>
</feature>
<evidence type="ECO:0000256" key="7">
    <source>
        <dbReference type="ARBA" id="ARBA00022840"/>
    </source>
</evidence>
<organism evidence="13 14">
    <name type="scientific">Stylophora pistillata</name>
    <name type="common">Smooth cauliflower coral</name>
    <dbReference type="NCBI Taxonomy" id="50429"/>
    <lineage>
        <taxon>Eukaryota</taxon>
        <taxon>Metazoa</taxon>
        <taxon>Cnidaria</taxon>
        <taxon>Anthozoa</taxon>
        <taxon>Hexacorallia</taxon>
        <taxon>Scleractinia</taxon>
        <taxon>Astrocoeniina</taxon>
        <taxon>Pocilloporidae</taxon>
        <taxon>Stylophora</taxon>
    </lineage>
</organism>
<evidence type="ECO:0000313" key="13">
    <source>
        <dbReference type="EMBL" id="PFX30833.1"/>
    </source>
</evidence>
<evidence type="ECO:0000256" key="10">
    <source>
        <dbReference type="SAM" id="MobiDB-lite"/>
    </source>
</evidence>
<comment type="caution">
    <text evidence="13">The sequence shown here is derived from an EMBL/GenBank/DDBJ whole genome shotgun (WGS) entry which is preliminary data.</text>
</comment>
<feature type="transmembrane region" description="Helical" evidence="11">
    <location>
        <begin position="350"/>
        <end position="368"/>
    </location>
</feature>
<dbReference type="Pfam" id="PF23321">
    <property type="entry name" value="R1_ABCA1"/>
    <property type="match status" value="1"/>
</dbReference>
<dbReference type="FunFam" id="3.40.50.300:FF:000436">
    <property type="entry name" value="ATP binding cassette subfamily A member 9"/>
    <property type="match status" value="1"/>
</dbReference>
<feature type="transmembrane region" description="Helical" evidence="11">
    <location>
        <begin position="1001"/>
        <end position="1021"/>
    </location>
</feature>
<protein>
    <submittedName>
        <fullName evidence="13">ATP-binding cassette sub-family A member 5</fullName>
    </submittedName>
</protein>
<keyword evidence="6" id="KW-0547">Nucleotide-binding</keyword>
<feature type="transmembrane region" description="Helical" evidence="11">
    <location>
        <begin position="1166"/>
        <end position="1185"/>
    </location>
</feature>
<feature type="transmembrane region" description="Helical" evidence="11">
    <location>
        <begin position="873"/>
        <end position="891"/>
    </location>
</feature>
<evidence type="ECO:0000313" key="14">
    <source>
        <dbReference type="Proteomes" id="UP000225706"/>
    </source>
</evidence>
<evidence type="ECO:0000256" key="8">
    <source>
        <dbReference type="ARBA" id="ARBA00022989"/>
    </source>
</evidence>
<dbReference type="CDD" id="cd03263">
    <property type="entry name" value="ABC_subfamily_A"/>
    <property type="match status" value="2"/>
</dbReference>
<dbReference type="Pfam" id="PF12698">
    <property type="entry name" value="ABC2_membrane_3"/>
    <property type="match status" value="2"/>
</dbReference>
<dbReference type="GO" id="GO:0005886">
    <property type="term" value="C:plasma membrane"/>
    <property type="evidence" value="ECO:0007669"/>
    <property type="project" value="UniProtKB-ARBA"/>
</dbReference>
<dbReference type="Gene3D" id="3.40.50.300">
    <property type="entry name" value="P-loop containing nucleotide triphosphate hydrolases"/>
    <property type="match status" value="2"/>
</dbReference>
<feature type="transmembrane region" description="Helical" evidence="11">
    <location>
        <begin position="1130"/>
        <end position="1154"/>
    </location>
</feature>
<keyword evidence="4 11" id="KW-0812">Transmembrane</keyword>
<feature type="transmembrane region" description="Helical" evidence="11">
    <location>
        <begin position="1197"/>
        <end position="1217"/>
    </location>
</feature>
<dbReference type="PROSITE" id="PS50893">
    <property type="entry name" value="ABC_TRANSPORTER_2"/>
    <property type="match status" value="2"/>
</dbReference>
<feature type="transmembrane region" description="Helical" evidence="11">
    <location>
        <begin position="235"/>
        <end position="261"/>
    </location>
</feature>
<dbReference type="InterPro" id="IPR027417">
    <property type="entry name" value="P-loop_NTPase"/>
</dbReference>
<dbReference type="EMBL" id="LSMT01000044">
    <property type="protein sequence ID" value="PFX30833.1"/>
    <property type="molecule type" value="Genomic_DNA"/>
</dbReference>
<dbReference type="Pfam" id="PF00005">
    <property type="entry name" value="ABC_tran"/>
    <property type="match status" value="2"/>
</dbReference>
<keyword evidence="8 11" id="KW-1133">Transmembrane helix</keyword>
<dbReference type="FunFam" id="3.40.50.300:FF:000335">
    <property type="entry name" value="ATP binding cassette subfamily A member 5"/>
    <property type="match status" value="1"/>
</dbReference>
<feature type="region of interest" description="Disordered" evidence="10">
    <location>
        <begin position="1662"/>
        <end position="1926"/>
    </location>
</feature>
<feature type="domain" description="ABC transporter" evidence="12">
    <location>
        <begin position="1332"/>
        <end position="1575"/>
    </location>
</feature>
<evidence type="ECO:0000256" key="1">
    <source>
        <dbReference type="ARBA" id="ARBA00004141"/>
    </source>
</evidence>